<dbReference type="Pfam" id="PF02265">
    <property type="entry name" value="S1-P1_nuclease"/>
    <property type="match status" value="1"/>
</dbReference>
<dbReference type="RefSeq" id="WP_310373411.1">
    <property type="nucleotide sequence ID" value="NZ_JAVDXT010000002.1"/>
</dbReference>
<accession>A0ABU2C8V8</accession>
<dbReference type="SUPFAM" id="SSF48537">
    <property type="entry name" value="Phospholipase C/P1 nuclease"/>
    <property type="match status" value="1"/>
</dbReference>
<evidence type="ECO:0008006" key="10">
    <source>
        <dbReference type="Google" id="ProtNLM"/>
    </source>
</evidence>
<keyword evidence="9" id="KW-1185">Reference proteome</keyword>
<keyword evidence="7" id="KW-0812">Transmembrane</keyword>
<evidence type="ECO:0000313" key="8">
    <source>
        <dbReference type="EMBL" id="MDR7377769.1"/>
    </source>
</evidence>
<dbReference type="EMBL" id="JAVDXT010000002">
    <property type="protein sequence ID" value="MDR7377769.1"/>
    <property type="molecule type" value="Genomic_DNA"/>
</dbReference>
<evidence type="ECO:0000256" key="1">
    <source>
        <dbReference type="ARBA" id="ARBA00022722"/>
    </source>
</evidence>
<name>A0ABU2C8V8_9BURK</name>
<keyword evidence="3" id="KW-0255">Endonuclease</keyword>
<organism evidence="8 9">
    <name type="scientific">Rhodoferax ferrireducens</name>
    <dbReference type="NCBI Taxonomy" id="192843"/>
    <lineage>
        <taxon>Bacteria</taxon>
        <taxon>Pseudomonadati</taxon>
        <taxon>Pseudomonadota</taxon>
        <taxon>Betaproteobacteria</taxon>
        <taxon>Burkholderiales</taxon>
        <taxon>Comamonadaceae</taxon>
        <taxon>Rhodoferax</taxon>
    </lineage>
</organism>
<sequence length="352" mass="38151">MDARKKRQGRAAAWYAVGACWLALLGWLPTPARAWGHRGHAVVGAIADQLLTPQARAGLQRDLGLSLAQAGPWADCAKGVNLGAHGFEYAVDERWASPACARFETPAGIRAMQDFVARNWDSCGQRRDCHKVYHYTDVAYQRDRYKMGFVGTNDHDLVHAVNAAIALLQGRPVPPPFSLKTRAEALLLLAHGVGDLHQPLHVGALYLDADAQPIDPDAPGGSAAFETRGGNSVELARGGNLHALWDDIPDGLRADAVPARMLQQARALRLSRTPPARWAQTWASDTLRVSHQAFDGLALSPAAAPKGGRIWTAVFDDEDAYRARREQLQTLQLSKAGARLAQLVNALYAPPP</sequence>
<dbReference type="Gene3D" id="1.10.575.10">
    <property type="entry name" value="P1 Nuclease"/>
    <property type="match status" value="1"/>
</dbReference>
<protein>
    <recommendedName>
        <fullName evidence="10">S1/P1 nuclease</fullName>
    </recommendedName>
</protein>
<gene>
    <name evidence="8" type="ORF">J2X19_002448</name>
</gene>
<dbReference type="PANTHER" id="PTHR33146">
    <property type="entry name" value="ENDONUCLEASE 4"/>
    <property type="match status" value="1"/>
</dbReference>
<keyword evidence="4" id="KW-0378">Hydrolase</keyword>
<keyword evidence="1" id="KW-0540">Nuclease</keyword>
<evidence type="ECO:0000256" key="2">
    <source>
        <dbReference type="ARBA" id="ARBA00022723"/>
    </source>
</evidence>
<evidence type="ECO:0000256" key="7">
    <source>
        <dbReference type="SAM" id="Phobius"/>
    </source>
</evidence>
<evidence type="ECO:0000256" key="3">
    <source>
        <dbReference type="ARBA" id="ARBA00022759"/>
    </source>
</evidence>
<dbReference type="CDD" id="cd11010">
    <property type="entry name" value="S1-P1_nuclease"/>
    <property type="match status" value="1"/>
</dbReference>
<dbReference type="InterPro" id="IPR003154">
    <property type="entry name" value="S1/P1nuclease"/>
</dbReference>
<dbReference type="PANTHER" id="PTHR33146:SF14">
    <property type="entry name" value="ENDONUCLEASE 1"/>
    <property type="match status" value="1"/>
</dbReference>
<keyword evidence="2" id="KW-0479">Metal-binding</keyword>
<evidence type="ECO:0000256" key="4">
    <source>
        <dbReference type="ARBA" id="ARBA00022801"/>
    </source>
</evidence>
<keyword evidence="5" id="KW-1015">Disulfide bond</keyword>
<keyword evidence="7" id="KW-0472">Membrane</keyword>
<keyword evidence="6" id="KW-0325">Glycoprotein</keyword>
<keyword evidence="7" id="KW-1133">Transmembrane helix</keyword>
<evidence type="ECO:0000313" key="9">
    <source>
        <dbReference type="Proteomes" id="UP001180487"/>
    </source>
</evidence>
<feature type="transmembrane region" description="Helical" evidence="7">
    <location>
        <begin position="12"/>
        <end position="28"/>
    </location>
</feature>
<proteinExistence type="predicted"/>
<reference evidence="8 9" key="1">
    <citation type="submission" date="2023-07" db="EMBL/GenBank/DDBJ databases">
        <title>Sorghum-associated microbial communities from plants grown in Nebraska, USA.</title>
        <authorList>
            <person name="Schachtman D."/>
        </authorList>
    </citation>
    <scope>NUCLEOTIDE SEQUENCE [LARGE SCALE GENOMIC DNA]</scope>
    <source>
        <strain evidence="8 9">BE313</strain>
    </source>
</reference>
<dbReference type="InterPro" id="IPR008947">
    <property type="entry name" value="PLipase_C/P1_nuclease_dom_sf"/>
</dbReference>
<evidence type="ECO:0000256" key="5">
    <source>
        <dbReference type="ARBA" id="ARBA00023157"/>
    </source>
</evidence>
<comment type="caution">
    <text evidence="8">The sequence shown here is derived from an EMBL/GenBank/DDBJ whole genome shotgun (WGS) entry which is preliminary data.</text>
</comment>
<dbReference type="Proteomes" id="UP001180487">
    <property type="component" value="Unassembled WGS sequence"/>
</dbReference>
<evidence type="ECO:0000256" key="6">
    <source>
        <dbReference type="ARBA" id="ARBA00023180"/>
    </source>
</evidence>